<accession>V7ARF2</accession>
<proteinExistence type="predicted"/>
<dbReference type="Proteomes" id="UP000000226">
    <property type="component" value="Chromosome 10"/>
</dbReference>
<dbReference type="SMR" id="V7ARF2"/>
<dbReference type="EMBL" id="CM002297">
    <property type="protein sequence ID" value="ESW07178.1"/>
    <property type="molecule type" value="Genomic_DNA"/>
</dbReference>
<dbReference type="STRING" id="3885.V7ARF2"/>
<dbReference type="SUPFAM" id="SSF48484">
    <property type="entry name" value="Lipoxigenase"/>
    <property type="match status" value="1"/>
</dbReference>
<name>V7ARF2_PHAVU</name>
<dbReference type="PROSITE" id="PS51393">
    <property type="entry name" value="LIPOXYGENASE_3"/>
    <property type="match status" value="1"/>
</dbReference>
<dbReference type="GO" id="GO:0016702">
    <property type="term" value="F:oxidoreductase activity, acting on single donors with incorporation of molecular oxygen, incorporation of two atoms of oxygen"/>
    <property type="evidence" value="ECO:0007669"/>
    <property type="project" value="InterPro"/>
</dbReference>
<dbReference type="InterPro" id="IPR036226">
    <property type="entry name" value="LipOase_C_sf"/>
</dbReference>
<gene>
    <name evidence="2" type="ORF">PHAVU_010G108000g</name>
</gene>
<reference evidence="3" key="1">
    <citation type="journal article" date="2014" name="Nat. Genet.">
        <title>A reference genome for common bean and genome-wide analysis of dual domestications.</title>
        <authorList>
            <person name="Schmutz J."/>
            <person name="McClean P.E."/>
            <person name="Mamidi S."/>
            <person name="Wu G.A."/>
            <person name="Cannon S.B."/>
            <person name="Grimwood J."/>
            <person name="Jenkins J."/>
            <person name="Shu S."/>
            <person name="Song Q."/>
            <person name="Chavarro C."/>
            <person name="Torres-Torres M."/>
            <person name="Geffroy V."/>
            <person name="Moghaddam S.M."/>
            <person name="Gao D."/>
            <person name="Abernathy B."/>
            <person name="Barry K."/>
            <person name="Blair M."/>
            <person name="Brick M.A."/>
            <person name="Chovatia M."/>
            <person name="Gepts P."/>
            <person name="Goodstein D.M."/>
            <person name="Gonzales M."/>
            <person name="Hellsten U."/>
            <person name="Hyten D.L."/>
            <person name="Jia G."/>
            <person name="Kelly J.D."/>
            <person name="Kudrna D."/>
            <person name="Lee R."/>
            <person name="Richard M.M."/>
            <person name="Miklas P.N."/>
            <person name="Osorno J.M."/>
            <person name="Rodrigues J."/>
            <person name="Thareau V."/>
            <person name="Urrea C.A."/>
            <person name="Wang M."/>
            <person name="Yu Y."/>
            <person name="Zhang M."/>
            <person name="Wing R.A."/>
            <person name="Cregan P.B."/>
            <person name="Rokhsar D.S."/>
            <person name="Jackson S.A."/>
        </authorList>
    </citation>
    <scope>NUCLEOTIDE SEQUENCE [LARGE SCALE GENOMIC DNA]</scope>
    <source>
        <strain evidence="3">cv. G19833</strain>
    </source>
</reference>
<dbReference type="Gramene" id="ESW07178">
    <property type="protein sequence ID" value="ESW07178"/>
    <property type="gene ID" value="PHAVU_010G108000g"/>
</dbReference>
<dbReference type="GO" id="GO:0046872">
    <property type="term" value="F:metal ion binding"/>
    <property type="evidence" value="ECO:0007669"/>
    <property type="project" value="InterPro"/>
</dbReference>
<keyword evidence="3" id="KW-1185">Reference proteome</keyword>
<organism evidence="2 3">
    <name type="scientific">Phaseolus vulgaris</name>
    <name type="common">Kidney bean</name>
    <name type="synonym">French bean</name>
    <dbReference type="NCBI Taxonomy" id="3885"/>
    <lineage>
        <taxon>Eukaryota</taxon>
        <taxon>Viridiplantae</taxon>
        <taxon>Streptophyta</taxon>
        <taxon>Embryophyta</taxon>
        <taxon>Tracheophyta</taxon>
        <taxon>Spermatophyta</taxon>
        <taxon>Magnoliopsida</taxon>
        <taxon>eudicotyledons</taxon>
        <taxon>Gunneridae</taxon>
        <taxon>Pentapetalae</taxon>
        <taxon>rosids</taxon>
        <taxon>fabids</taxon>
        <taxon>Fabales</taxon>
        <taxon>Fabaceae</taxon>
        <taxon>Papilionoideae</taxon>
        <taxon>50 kb inversion clade</taxon>
        <taxon>NPAAA clade</taxon>
        <taxon>indigoferoid/millettioid clade</taxon>
        <taxon>Phaseoleae</taxon>
        <taxon>Phaseolus</taxon>
    </lineage>
</organism>
<protein>
    <recommendedName>
        <fullName evidence="1">Lipoxygenase domain-containing protein</fullName>
    </recommendedName>
</protein>
<evidence type="ECO:0000313" key="3">
    <source>
        <dbReference type="Proteomes" id="UP000000226"/>
    </source>
</evidence>
<feature type="domain" description="Lipoxygenase" evidence="1">
    <location>
        <begin position="12"/>
        <end position="114"/>
    </location>
</feature>
<sequence length="114" mass="12950">MKGKLVEGRVVLIRKSVVENLTNPFGEEELKNLRGDGTGKREKWDRIYDYDVYNDLGFLTRDGQHDHPVLGGIKYPYLVGLGLGENSSTITRMVLSTRNQTKFITCQEMKISVT</sequence>
<dbReference type="Gene3D" id="4.10.375.10">
    <property type="entry name" value="Lipoxygenase-1, Domain 2"/>
    <property type="match status" value="1"/>
</dbReference>
<evidence type="ECO:0000313" key="2">
    <source>
        <dbReference type="EMBL" id="ESW07178.1"/>
    </source>
</evidence>
<evidence type="ECO:0000259" key="1">
    <source>
        <dbReference type="PROSITE" id="PS51393"/>
    </source>
</evidence>
<dbReference type="OrthoDB" id="1647310at2759"/>
<dbReference type="Pfam" id="PF00305">
    <property type="entry name" value="Lipoxygenase"/>
    <property type="match status" value="1"/>
</dbReference>
<dbReference type="InterPro" id="IPR013819">
    <property type="entry name" value="LipOase_C"/>
</dbReference>
<dbReference type="AlphaFoldDB" id="V7ARF2"/>